<name>M1JSN0_NPVSL</name>
<reference evidence="2 3" key="1">
    <citation type="journal article" date="2013" name="Virus Res.">
        <title>Determination and analysis of the genome sequence of Spodoptera littoralis multiple nucleopolyhedrovirus.</title>
        <authorList>
            <person name="Breitenbach J.E."/>
            <person name="El-Sheikh el.-S.A."/>
            <person name="Harrison R.L."/>
            <person name="Rowley D.L."/>
            <person name="Sparks M.E."/>
            <person name="Gundersen-Rindal D.E."/>
            <person name="Popham H.J."/>
        </authorList>
    </citation>
    <scope>NUCLEOTIDE SEQUENCE [LARGE SCALE GENOMIC DNA]</scope>
    <source>
        <strain evidence="2">AN1956</strain>
    </source>
</reference>
<dbReference type="EMBL" id="JX454574">
    <property type="protein sequence ID" value="AGE89957.1"/>
    <property type="molecule type" value="Genomic_DNA"/>
</dbReference>
<accession>M1JSN0</accession>
<sequence length="349" mass="40891">MGNLLNKLFGNNQTDKIIDLDTLESDTINLNNTETDTIDTETDKTDLDNTDLDNTDDKTDLDNTDLDNTDDKTDLDNTDLDNTDDNTDLDNTDLDNTDDNTDLDNTDLDKTDLDNTDLDTTDDKTDLKDSETDKSSEYDGDESYEIDESNMFDESIVTLDQKIEKAREIFTERFEHFGYNLKFDDYDDTSYEYDPEYYCCEHHPYYYAESNKNCFYNMYAVVGAVENWYKELNRRGGFENFKDFAKVFHATLPNNVYVSMFDISSMYSQICYVCDTEYEKDEHDVYPLKMCFCSECAVELFFDPDLRKKKIVKNFCTCSPSESEFECLHVLEEEFCNTCKRVKIFKYIY</sequence>
<evidence type="ECO:0000313" key="2">
    <source>
        <dbReference type="EMBL" id="AGE89957.1"/>
    </source>
</evidence>
<dbReference type="OrthoDB" id="16753at10239"/>
<dbReference type="Proteomes" id="UP000232896">
    <property type="component" value="Segment"/>
</dbReference>
<organism evidence="2 3">
    <name type="scientific">Spodoptera littoralis nuclear polyhedrosis virus</name>
    <name type="common">SlNPV</name>
    <dbReference type="NCBI Taxonomy" id="10456"/>
    <lineage>
        <taxon>Viruses</taxon>
        <taxon>Viruses incertae sedis</taxon>
        <taxon>Naldaviricetes</taxon>
        <taxon>Lefavirales</taxon>
        <taxon>Baculoviridae</taxon>
        <taxon>Alphabaculovirus</taxon>
        <taxon>Alphabaculovirus splittoralis</taxon>
    </lineage>
</organism>
<evidence type="ECO:0000256" key="1">
    <source>
        <dbReference type="SAM" id="MobiDB-lite"/>
    </source>
</evidence>
<organismHost>
    <name type="scientific">Lepidoptera</name>
    <name type="common">moths &amp; butterflies</name>
    <dbReference type="NCBI Taxonomy" id="7088"/>
</organismHost>
<evidence type="ECO:0000313" key="3">
    <source>
        <dbReference type="Proteomes" id="UP000232896"/>
    </source>
</evidence>
<feature type="compositionally biased region" description="Basic and acidic residues" evidence="1">
    <location>
        <begin position="121"/>
        <end position="137"/>
    </location>
</feature>
<gene>
    <name evidence="2" type="ORF">SlsnVgp102</name>
</gene>
<dbReference type="Gene3D" id="2.160.20.80">
    <property type="entry name" value="E3 ubiquitin-protein ligase SopA"/>
    <property type="match status" value="1"/>
</dbReference>
<feature type="compositionally biased region" description="Acidic residues" evidence="1">
    <location>
        <begin position="76"/>
        <end position="106"/>
    </location>
</feature>
<feature type="region of interest" description="Disordered" evidence="1">
    <location>
        <begin position="38"/>
        <end position="142"/>
    </location>
</feature>
<keyword evidence="3" id="KW-1185">Reference proteome</keyword>
<proteinExistence type="predicted"/>
<protein>
    <submittedName>
        <fullName evidence="2">Uncharacterized protein</fullName>
    </submittedName>
</protein>